<proteinExistence type="predicted"/>
<dbReference type="InterPro" id="IPR016032">
    <property type="entry name" value="Sig_transdc_resp-reg_C-effctor"/>
</dbReference>
<evidence type="ECO:0000256" key="1">
    <source>
        <dbReference type="ARBA" id="ARBA00023125"/>
    </source>
</evidence>
<feature type="transmembrane region" description="Helical" evidence="4">
    <location>
        <begin position="614"/>
        <end position="634"/>
    </location>
</feature>
<keyword evidence="3" id="KW-0175">Coiled coil</keyword>
<accession>A0A3S0R0Y8</accession>
<dbReference type="PROSITE" id="PS51755">
    <property type="entry name" value="OMPR_PHOB"/>
    <property type="match status" value="1"/>
</dbReference>
<keyword evidence="4" id="KW-0812">Transmembrane</keyword>
<dbReference type="Gene3D" id="3.40.50.300">
    <property type="entry name" value="P-loop containing nucleotide triphosphate hydrolases"/>
    <property type="match status" value="1"/>
</dbReference>
<dbReference type="GO" id="GO:0006355">
    <property type="term" value="P:regulation of DNA-templated transcription"/>
    <property type="evidence" value="ECO:0007669"/>
    <property type="project" value="InterPro"/>
</dbReference>
<dbReference type="Proteomes" id="UP000274358">
    <property type="component" value="Unassembled WGS sequence"/>
</dbReference>
<evidence type="ECO:0000256" key="4">
    <source>
        <dbReference type="SAM" id="Phobius"/>
    </source>
</evidence>
<dbReference type="InterPro" id="IPR001867">
    <property type="entry name" value="OmpR/PhoB-type_DNA-bd"/>
</dbReference>
<dbReference type="InterPro" id="IPR036388">
    <property type="entry name" value="WH-like_DNA-bd_sf"/>
</dbReference>
<evidence type="ECO:0000256" key="2">
    <source>
        <dbReference type="PROSITE-ProRule" id="PRU01091"/>
    </source>
</evidence>
<dbReference type="CDD" id="cd00383">
    <property type="entry name" value="trans_reg_C"/>
    <property type="match status" value="1"/>
</dbReference>
<feature type="DNA-binding region" description="OmpR/PhoB-type" evidence="2">
    <location>
        <begin position="34"/>
        <end position="132"/>
    </location>
</feature>
<dbReference type="InterPro" id="IPR027417">
    <property type="entry name" value="P-loop_NTPase"/>
</dbReference>
<dbReference type="SUPFAM" id="SSF52540">
    <property type="entry name" value="P-loop containing nucleoside triphosphate hydrolases"/>
    <property type="match status" value="1"/>
</dbReference>
<dbReference type="SMART" id="SM00028">
    <property type="entry name" value="TPR"/>
    <property type="match status" value="4"/>
</dbReference>
<dbReference type="InterPro" id="IPR049052">
    <property type="entry name" value="nSTAND1"/>
</dbReference>
<dbReference type="Gene3D" id="1.10.10.10">
    <property type="entry name" value="Winged helix-like DNA-binding domain superfamily/Winged helix DNA-binding domain"/>
    <property type="match status" value="1"/>
</dbReference>
<dbReference type="InterPro" id="IPR011990">
    <property type="entry name" value="TPR-like_helical_dom_sf"/>
</dbReference>
<evidence type="ECO:0000313" key="7">
    <source>
        <dbReference type="Proteomes" id="UP000274358"/>
    </source>
</evidence>
<dbReference type="Gene3D" id="1.25.40.10">
    <property type="entry name" value="Tetratricopeptide repeat domain"/>
    <property type="match status" value="2"/>
</dbReference>
<sequence length="1116" mass="122053">MATCGRNTTTGDLLQSRFQVWSVWGGNRGSPMNAKDFHFGGWLVEPSTCTLCRDGERVQVEPRAMDVLVSLCEQAGQVLSADELLRRCWPGVIVGENQVHKVMTQLRRALGDSAGQPVYIENVRKRGYRTLAQVSLAPGGATPVNSKGWSAGSPYVGLDAFSAEHASVFFGRDTAIQQLHAAVLAQVRTGCAFVLVLGPSGCGKTSLVQAGLLPALGRYDENIQVVASTTLDLGGIGDASLLTSLGAGLIDLDVDGKPLLEGHSADGLGMKLLQTPDAVLGALRYFNVRQPQARAVLFVDRLEAIFSAPAVEDTQRQQFLATLKVLARSGAFIVLAACRNDFYPHVAKQPLLMEAKATGGHFDLLPPTRAEIALMVRLPAEAAGLRFGLDQVTRARLDDVLCNDAANSPDALPLMQYTLQELYLQRDKIGDLTIAAYRRLGGIEGALGRRAETTLAGLPHTVQSTLPRILSLLVRLSASDDTVSGHHAPWSTLQNEAERALVNTLVEQRLFVSLIADEQPVFGVAHEALLRQWPRVAEWIAAHRQALRTRSRIESLTQLWLGDNRHVHRLLSRGRQLEEARELVEQTTIPLSAEVRAFIAASVRRVKHAERLRLLVVAAFAALGLVAGSFGLIAHRASIVAKQRQREAEGLMGYMLGELADKLRPLGKLDLLGGVGSKALYYLRQQRPEDLSPAAREQQALALQTIAEVARAHGNSDGARDALLQAKTLLDSNLAQHLESSALLKDLGADAFWLGQIRLDQGDLDGAERYFRQYLYYSDRMSAREPENVDAWIEVSYARNSLGSVARARGDEAGAAREFEASIQLKRRALTKHPNDRGLRAELADSLSWLASARQANGDLQEALSLYEQEQTELRALQVAAPAEYQWTYRLVAALQLHAELLINMGEDRQAAMELHSAEPLVHALLQHDADNRLWQRTAIKLDLLENMVLDDLGQSQQALSGDLAVATKLSALTRLDPKNTNWRTLEAATHIKVAESLLQLNHPEDALTQLSTALTMMKNVNGTKSLEQKQRIATGLILLARAENAKGQPALALDACGQALSLATEAFAHNNRDYLTLDPMVRANLCLGDRDKATPLINQLAQFGYRRTSYLDAIR</sequence>
<gene>
    <name evidence="6" type="ORF">EKH80_20580</name>
</gene>
<dbReference type="SUPFAM" id="SSF48452">
    <property type="entry name" value="TPR-like"/>
    <property type="match status" value="2"/>
</dbReference>
<feature type="coiled-coil region" evidence="3">
    <location>
        <begin position="850"/>
        <end position="880"/>
    </location>
</feature>
<dbReference type="EMBL" id="RYYV01000023">
    <property type="protein sequence ID" value="RUL70459.1"/>
    <property type="molecule type" value="Genomic_DNA"/>
</dbReference>
<evidence type="ECO:0000256" key="3">
    <source>
        <dbReference type="SAM" id="Coils"/>
    </source>
</evidence>
<dbReference type="PANTHER" id="PTHR47691">
    <property type="entry name" value="REGULATOR-RELATED"/>
    <property type="match status" value="1"/>
</dbReference>
<reference evidence="6 7" key="1">
    <citation type="submission" date="2018-12" db="EMBL/GenBank/DDBJ databases">
        <title>Dyella dinghuensis sp. nov. DHOA06 and Dyella choica sp. nov. 4M-K27, isolated from forest soil.</title>
        <authorList>
            <person name="Qiu L.-H."/>
            <person name="Gao Z.-H."/>
        </authorList>
    </citation>
    <scope>NUCLEOTIDE SEQUENCE [LARGE SCALE GENOMIC DNA]</scope>
    <source>
        <strain evidence="6 7">4M-K27</strain>
    </source>
</reference>
<evidence type="ECO:0000259" key="5">
    <source>
        <dbReference type="PROSITE" id="PS51755"/>
    </source>
</evidence>
<evidence type="ECO:0000313" key="6">
    <source>
        <dbReference type="EMBL" id="RUL70459.1"/>
    </source>
</evidence>
<dbReference type="AlphaFoldDB" id="A0A3S0R0Y8"/>
<organism evidence="6 7">
    <name type="scientific">Dyella choica</name>
    <dbReference type="NCBI Taxonomy" id="1927959"/>
    <lineage>
        <taxon>Bacteria</taxon>
        <taxon>Pseudomonadati</taxon>
        <taxon>Pseudomonadota</taxon>
        <taxon>Gammaproteobacteria</taxon>
        <taxon>Lysobacterales</taxon>
        <taxon>Rhodanobacteraceae</taxon>
        <taxon>Dyella</taxon>
    </lineage>
</organism>
<dbReference type="GO" id="GO:0000160">
    <property type="term" value="P:phosphorelay signal transduction system"/>
    <property type="evidence" value="ECO:0007669"/>
    <property type="project" value="InterPro"/>
</dbReference>
<dbReference type="InterPro" id="IPR019734">
    <property type="entry name" value="TPR_rpt"/>
</dbReference>
<keyword evidence="4" id="KW-0472">Membrane</keyword>
<protein>
    <submittedName>
        <fullName evidence="6">Transcriptional regulator</fullName>
    </submittedName>
</protein>
<dbReference type="Pfam" id="PF20703">
    <property type="entry name" value="nSTAND1"/>
    <property type="match status" value="1"/>
</dbReference>
<dbReference type="GO" id="GO:0003677">
    <property type="term" value="F:DNA binding"/>
    <property type="evidence" value="ECO:0007669"/>
    <property type="project" value="UniProtKB-UniRule"/>
</dbReference>
<dbReference type="PANTHER" id="PTHR47691:SF3">
    <property type="entry name" value="HTH-TYPE TRANSCRIPTIONAL REGULATOR RV0890C-RELATED"/>
    <property type="match status" value="1"/>
</dbReference>
<dbReference type="Pfam" id="PF00486">
    <property type="entry name" value="Trans_reg_C"/>
    <property type="match status" value="1"/>
</dbReference>
<name>A0A3S0R0Y8_9GAMM</name>
<keyword evidence="1 2" id="KW-0238">DNA-binding</keyword>
<dbReference type="SMART" id="SM00862">
    <property type="entry name" value="Trans_reg_C"/>
    <property type="match status" value="1"/>
</dbReference>
<comment type="caution">
    <text evidence="6">The sequence shown here is derived from an EMBL/GenBank/DDBJ whole genome shotgun (WGS) entry which is preliminary data.</text>
</comment>
<keyword evidence="4" id="KW-1133">Transmembrane helix</keyword>
<keyword evidence="7" id="KW-1185">Reference proteome</keyword>
<dbReference type="SUPFAM" id="SSF46894">
    <property type="entry name" value="C-terminal effector domain of the bipartite response regulators"/>
    <property type="match status" value="1"/>
</dbReference>
<feature type="domain" description="OmpR/PhoB-type" evidence="5">
    <location>
        <begin position="34"/>
        <end position="132"/>
    </location>
</feature>